<proteinExistence type="inferred from homology"/>
<evidence type="ECO:0000256" key="10">
    <source>
        <dbReference type="ARBA" id="ARBA00023034"/>
    </source>
</evidence>
<name>A0A1I7XVP4_HETBA</name>
<comment type="similarity">
    <text evidence="3 12">Belongs to the SWEET sugar transporter family.</text>
</comment>
<dbReference type="GO" id="GO:0051119">
    <property type="term" value="F:sugar transmembrane transporter activity"/>
    <property type="evidence" value="ECO:0007669"/>
    <property type="project" value="InterPro"/>
</dbReference>
<feature type="transmembrane region" description="Helical" evidence="12">
    <location>
        <begin position="104"/>
        <end position="128"/>
    </location>
</feature>
<feature type="transmembrane region" description="Helical" evidence="12">
    <location>
        <begin position="78"/>
        <end position="98"/>
    </location>
</feature>
<dbReference type="AlphaFoldDB" id="A0A1I7XVP4"/>
<dbReference type="GO" id="GO:0000139">
    <property type="term" value="C:Golgi membrane"/>
    <property type="evidence" value="ECO:0007669"/>
    <property type="project" value="UniProtKB-SubCell"/>
</dbReference>
<reference evidence="14" key="1">
    <citation type="submission" date="2016-11" db="UniProtKB">
        <authorList>
            <consortium name="WormBaseParasite"/>
        </authorList>
    </citation>
    <scope>IDENTIFICATION</scope>
</reference>
<dbReference type="InterPro" id="IPR004316">
    <property type="entry name" value="SWEET_rpt"/>
</dbReference>
<keyword evidence="5" id="KW-1003">Cell membrane</keyword>
<evidence type="ECO:0000256" key="8">
    <source>
        <dbReference type="ARBA" id="ARBA00022737"/>
    </source>
</evidence>
<dbReference type="PANTHER" id="PTHR10791:SF43">
    <property type="entry name" value="SUGAR TRANSPORTER SWEET-RELATED"/>
    <property type="match status" value="1"/>
</dbReference>
<evidence type="ECO:0000256" key="1">
    <source>
        <dbReference type="ARBA" id="ARBA00004651"/>
    </source>
</evidence>
<keyword evidence="13" id="KW-1185">Reference proteome</keyword>
<evidence type="ECO:0000313" key="14">
    <source>
        <dbReference type="WBParaSite" id="Hba_21447"/>
    </source>
</evidence>
<dbReference type="FunFam" id="1.20.1280.290:FF:000004">
    <property type="entry name" value="Sugar transporter SWEET"/>
    <property type="match status" value="1"/>
</dbReference>
<evidence type="ECO:0000256" key="7">
    <source>
        <dbReference type="ARBA" id="ARBA00022692"/>
    </source>
</evidence>
<keyword evidence="8" id="KW-0677">Repeat</keyword>
<keyword evidence="11 12" id="KW-0472">Membrane</keyword>
<feature type="transmembrane region" description="Helical" evidence="12">
    <location>
        <begin position="135"/>
        <end position="153"/>
    </location>
</feature>
<dbReference type="Proteomes" id="UP000095283">
    <property type="component" value="Unplaced"/>
</dbReference>
<dbReference type="Pfam" id="PF03083">
    <property type="entry name" value="MtN3_slv"/>
    <property type="match status" value="1"/>
</dbReference>
<comment type="caution">
    <text evidence="12">Lacks conserved residue(s) required for the propagation of feature annotation.</text>
</comment>
<keyword evidence="6 12" id="KW-0762">Sugar transport</keyword>
<dbReference type="WBParaSite" id="Hba_21447">
    <property type="protein sequence ID" value="Hba_21447"/>
    <property type="gene ID" value="Hba_21447"/>
</dbReference>
<keyword evidence="9 12" id="KW-1133">Transmembrane helix</keyword>
<keyword evidence="10" id="KW-0333">Golgi apparatus</keyword>
<protein>
    <recommendedName>
        <fullName evidence="12">Sugar transporter SWEET</fullName>
    </recommendedName>
</protein>
<comment type="function">
    <text evidence="12">Mediates sugar transport across membranes.</text>
</comment>
<evidence type="ECO:0000313" key="13">
    <source>
        <dbReference type="Proteomes" id="UP000095283"/>
    </source>
</evidence>
<evidence type="ECO:0000256" key="4">
    <source>
        <dbReference type="ARBA" id="ARBA00022448"/>
    </source>
</evidence>
<evidence type="ECO:0000256" key="9">
    <source>
        <dbReference type="ARBA" id="ARBA00022989"/>
    </source>
</evidence>
<sequence length="225" mass="25368">MLMECALFKTDYFCDSEERKYNSYGYPPISSNTVVFCNCHYNCIIYLRNTHLLGNNAAKRDEGYQWNAFSHGVTRCGFAVQFGIVLLAITGMLVWVEYFPSVDYLGVACMTFNIINFGAPLAGLGVVLRRRCCDTLPLPMCIVNLLVSSQWFLYGNIVHDPYVMAPNGIGMGLAVLQLSLFVIFPRKERGKSLLSRIIEQCISNKSEEEKGYDTNVEGFMPNNET</sequence>
<keyword evidence="7 12" id="KW-0812">Transmembrane</keyword>
<dbReference type="PANTHER" id="PTHR10791">
    <property type="entry name" value="RAG1-ACTIVATING PROTEIN 1"/>
    <property type="match status" value="1"/>
</dbReference>
<feature type="transmembrane region" description="Helical" evidence="12">
    <location>
        <begin position="165"/>
        <end position="184"/>
    </location>
</feature>
<evidence type="ECO:0000256" key="5">
    <source>
        <dbReference type="ARBA" id="ARBA00022475"/>
    </source>
</evidence>
<comment type="subcellular location">
    <subcellularLocation>
        <location evidence="1">Cell membrane</location>
        <topology evidence="1">Multi-pass membrane protein</topology>
    </subcellularLocation>
    <subcellularLocation>
        <location evidence="2">Golgi apparatus membrane</location>
        <topology evidence="2">Multi-pass membrane protein</topology>
    </subcellularLocation>
</comment>
<evidence type="ECO:0000256" key="3">
    <source>
        <dbReference type="ARBA" id="ARBA00007809"/>
    </source>
</evidence>
<dbReference type="GO" id="GO:0005886">
    <property type="term" value="C:plasma membrane"/>
    <property type="evidence" value="ECO:0007669"/>
    <property type="project" value="UniProtKB-SubCell"/>
</dbReference>
<evidence type="ECO:0000256" key="12">
    <source>
        <dbReference type="RuleBase" id="RU910715"/>
    </source>
</evidence>
<keyword evidence="4 12" id="KW-0813">Transport</keyword>
<dbReference type="InterPro" id="IPR047664">
    <property type="entry name" value="SWEET"/>
</dbReference>
<accession>A0A1I7XVP4</accession>
<evidence type="ECO:0000256" key="2">
    <source>
        <dbReference type="ARBA" id="ARBA00004653"/>
    </source>
</evidence>
<dbReference type="Gene3D" id="1.20.1280.290">
    <property type="match status" value="1"/>
</dbReference>
<evidence type="ECO:0000256" key="11">
    <source>
        <dbReference type="ARBA" id="ARBA00023136"/>
    </source>
</evidence>
<organism evidence="13 14">
    <name type="scientific">Heterorhabditis bacteriophora</name>
    <name type="common">Entomopathogenic nematode worm</name>
    <dbReference type="NCBI Taxonomy" id="37862"/>
    <lineage>
        <taxon>Eukaryota</taxon>
        <taxon>Metazoa</taxon>
        <taxon>Ecdysozoa</taxon>
        <taxon>Nematoda</taxon>
        <taxon>Chromadorea</taxon>
        <taxon>Rhabditida</taxon>
        <taxon>Rhabditina</taxon>
        <taxon>Rhabditomorpha</taxon>
        <taxon>Strongyloidea</taxon>
        <taxon>Heterorhabditidae</taxon>
        <taxon>Heterorhabditis</taxon>
    </lineage>
</organism>
<evidence type="ECO:0000256" key="6">
    <source>
        <dbReference type="ARBA" id="ARBA00022597"/>
    </source>
</evidence>